<proteinExistence type="predicted"/>
<name>A0A9N8ZWQ7_9GLOM</name>
<accession>A0A9N8ZWQ7</accession>
<feature type="domain" description="BTB" evidence="2">
    <location>
        <begin position="289"/>
        <end position="358"/>
    </location>
</feature>
<feature type="region of interest" description="Disordered" evidence="1">
    <location>
        <begin position="1"/>
        <end position="40"/>
    </location>
</feature>
<dbReference type="SUPFAM" id="SSF54695">
    <property type="entry name" value="POZ domain"/>
    <property type="match status" value="1"/>
</dbReference>
<dbReference type="SUPFAM" id="SSF49599">
    <property type="entry name" value="TRAF domain-like"/>
    <property type="match status" value="1"/>
</dbReference>
<dbReference type="OrthoDB" id="6359816at2759"/>
<dbReference type="SMART" id="SM00225">
    <property type="entry name" value="BTB"/>
    <property type="match status" value="1"/>
</dbReference>
<comment type="caution">
    <text evidence="3">The sequence shown here is derived from an EMBL/GenBank/DDBJ whole genome shotgun (WGS) entry which is preliminary data.</text>
</comment>
<dbReference type="AlphaFoldDB" id="A0A9N8ZWQ7"/>
<dbReference type="InterPro" id="IPR011333">
    <property type="entry name" value="SKP1/BTB/POZ_sf"/>
</dbReference>
<dbReference type="Gene3D" id="3.30.710.10">
    <property type="entry name" value="Potassium Channel Kv1.1, Chain A"/>
    <property type="match status" value="1"/>
</dbReference>
<dbReference type="CDD" id="cd00121">
    <property type="entry name" value="MATH"/>
    <property type="match status" value="1"/>
</dbReference>
<dbReference type="CDD" id="cd18186">
    <property type="entry name" value="BTB_POZ_ZBTB_KLHL-like"/>
    <property type="match status" value="1"/>
</dbReference>
<feature type="compositionally biased region" description="Polar residues" evidence="1">
    <location>
        <begin position="24"/>
        <end position="40"/>
    </location>
</feature>
<dbReference type="Proteomes" id="UP000789342">
    <property type="component" value="Unassembled WGS sequence"/>
</dbReference>
<protein>
    <submittedName>
        <fullName evidence="3">13905_t:CDS:1</fullName>
    </submittedName>
</protein>
<keyword evidence="4" id="KW-1185">Reference proteome</keyword>
<dbReference type="PANTHER" id="PTHR24413">
    <property type="entry name" value="SPECKLE-TYPE POZ PROTEIN"/>
    <property type="match status" value="1"/>
</dbReference>
<gene>
    <name evidence="3" type="ORF">AMORRO_LOCUS3649</name>
</gene>
<dbReference type="PROSITE" id="PS50097">
    <property type="entry name" value="BTB"/>
    <property type="match status" value="1"/>
</dbReference>
<dbReference type="InterPro" id="IPR008974">
    <property type="entry name" value="TRAF-like"/>
</dbReference>
<dbReference type="GO" id="GO:0030163">
    <property type="term" value="P:protein catabolic process"/>
    <property type="evidence" value="ECO:0007669"/>
    <property type="project" value="UniProtKB-ARBA"/>
</dbReference>
<reference evidence="3" key="1">
    <citation type="submission" date="2021-06" db="EMBL/GenBank/DDBJ databases">
        <authorList>
            <person name="Kallberg Y."/>
            <person name="Tangrot J."/>
            <person name="Rosling A."/>
        </authorList>
    </citation>
    <scope>NUCLEOTIDE SEQUENCE</scope>
    <source>
        <strain evidence="3">CL551</strain>
    </source>
</reference>
<sequence length="456" mass="53210">MNNYKKDDDDFSAPQLQEHDEQTQKLVSPTDETSSPSLQSYHVEDFQDLYADKTRKYIFSDSFTCPVPLPCKDDDCDSDDEDLWTSSNFSKQLINDIDVDTDLEESQDACHPDLTKETSSPNQPRLEHKWRLLLYPHGNRKDVNTHISLYLAPTQSLHERQNSLETRVAKWRFEIFRINEEHDDQMMGLTKLDCHQDVIQEKFTFASSEPNWGIVKFCDLSNIFTNFNPQGLEVPPIPTEKVNLVFRVHFLDENSHFTTTDNSIDNININILLKLGPSLKNFFDNKKFSDVEFVFEDTDEKLRASKTILASRSNYFNTMFNGHWVESNTNAIHIKDVSYEIFKIIIYFLYTGHIDKNLDFEVLKNVYYEADMREIPELSKLISFLLVNLVNKNNWDEILLMGWLTENSQLLEQGLMYVKGHWLELKDTDKMMELMKSGDTQWIEDLKSCSDGAIIP</sequence>
<dbReference type="EMBL" id="CAJVPV010001832">
    <property type="protein sequence ID" value="CAG8509407.1"/>
    <property type="molecule type" value="Genomic_DNA"/>
</dbReference>
<evidence type="ECO:0000256" key="1">
    <source>
        <dbReference type="SAM" id="MobiDB-lite"/>
    </source>
</evidence>
<evidence type="ECO:0000313" key="3">
    <source>
        <dbReference type="EMBL" id="CAG8509407.1"/>
    </source>
</evidence>
<dbReference type="Pfam" id="PF22486">
    <property type="entry name" value="MATH_2"/>
    <property type="match status" value="1"/>
</dbReference>
<dbReference type="Gene3D" id="2.60.210.10">
    <property type="entry name" value="Apoptosis, Tumor Necrosis Factor Receptor Associated Protein 2, Chain A"/>
    <property type="match status" value="1"/>
</dbReference>
<dbReference type="InterPro" id="IPR000210">
    <property type="entry name" value="BTB/POZ_dom"/>
</dbReference>
<evidence type="ECO:0000259" key="2">
    <source>
        <dbReference type="PROSITE" id="PS50097"/>
    </source>
</evidence>
<organism evidence="3 4">
    <name type="scientific">Acaulospora morrowiae</name>
    <dbReference type="NCBI Taxonomy" id="94023"/>
    <lineage>
        <taxon>Eukaryota</taxon>
        <taxon>Fungi</taxon>
        <taxon>Fungi incertae sedis</taxon>
        <taxon>Mucoromycota</taxon>
        <taxon>Glomeromycotina</taxon>
        <taxon>Glomeromycetes</taxon>
        <taxon>Diversisporales</taxon>
        <taxon>Acaulosporaceae</taxon>
        <taxon>Acaulospora</taxon>
    </lineage>
</organism>
<dbReference type="Pfam" id="PF00651">
    <property type="entry name" value="BTB"/>
    <property type="match status" value="1"/>
</dbReference>
<evidence type="ECO:0000313" key="4">
    <source>
        <dbReference type="Proteomes" id="UP000789342"/>
    </source>
</evidence>
<dbReference type="InterPro" id="IPR002083">
    <property type="entry name" value="MATH/TRAF_dom"/>
</dbReference>